<dbReference type="AlphaFoldDB" id="A0A7C4FI89"/>
<proteinExistence type="predicted"/>
<name>A0A7C4FI89_9CREN</name>
<reference evidence="1" key="1">
    <citation type="journal article" date="2020" name="mSystems">
        <title>Genome- and Community-Level Interaction Insights into Carbon Utilization and Element Cycling Functions of Hydrothermarchaeota in Hydrothermal Sediment.</title>
        <authorList>
            <person name="Zhou Z."/>
            <person name="Liu Y."/>
            <person name="Xu W."/>
            <person name="Pan J."/>
            <person name="Luo Z.H."/>
            <person name="Li M."/>
        </authorList>
    </citation>
    <scope>NUCLEOTIDE SEQUENCE [LARGE SCALE GENOMIC DNA]</scope>
    <source>
        <strain evidence="1">SpSt-732</strain>
    </source>
</reference>
<dbReference type="EMBL" id="DTFF01000081">
    <property type="protein sequence ID" value="HGI88489.1"/>
    <property type="molecule type" value="Genomic_DNA"/>
</dbReference>
<organism evidence="1">
    <name type="scientific">Ignisphaera aggregans</name>
    <dbReference type="NCBI Taxonomy" id="334771"/>
    <lineage>
        <taxon>Archaea</taxon>
        <taxon>Thermoproteota</taxon>
        <taxon>Thermoprotei</taxon>
        <taxon>Desulfurococcales</taxon>
        <taxon>Desulfurococcaceae</taxon>
        <taxon>Ignisphaera</taxon>
    </lineage>
</organism>
<accession>A0A7C4FI89</accession>
<protein>
    <submittedName>
        <fullName evidence="1">Uncharacterized protein</fullName>
    </submittedName>
</protein>
<gene>
    <name evidence="1" type="ORF">ENV14_08930</name>
</gene>
<sequence>MKKGRREKWVKKTMAIPKDLAEWAENVIKNGKYLGIRSLSGFVEYLICNEREGGKRNKYT</sequence>
<comment type="caution">
    <text evidence="1">The sequence shown here is derived from an EMBL/GenBank/DDBJ whole genome shotgun (WGS) entry which is preliminary data.</text>
</comment>
<evidence type="ECO:0000313" key="1">
    <source>
        <dbReference type="EMBL" id="HGI88489.1"/>
    </source>
</evidence>